<keyword evidence="10" id="KW-0804">Transcription</keyword>
<feature type="region of interest" description="Disordered" evidence="16">
    <location>
        <begin position="589"/>
        <end position="695"/>
    </location>
</feature>
<dbReference type="GeneTree" id="ENSGT00940000154549"/>
<evidence type="ECO:0000256" key="5">
    <source>
        <dbReference type="ARBA" id="ARBA00022871"/>
    </source>
</evidence>
<dbReference type="InterPro" id="IPR038336">
    <property type="entry name" value="NET_sf"/>
</dbReference>
<evidence type="ECO:0000259" key="18">
    <source>
        <dbReference type="PROSITE" id="PS51525"/>
    </source>
</evidence>
<feature type="compositionally biased region" description="Basic and acidic residues" evidence="16">
    <location>
        <begin position="456"/>
        <end position="471"/>
    </location>
</feature>
<dbReference type="PROSITE" id="PS51525">
    <property type="entry name" value="NET"/>
    <property type="match status" value="1"/>
</dbReference>
<proteinExistence type="inferred from homology"/>
<protein>
    <recommendedName>
        <fullName evidence="13">Bromodomain testis-specific protein</fullName>
    </recommendedName>
</protein>
<dbReference type="Pfam" id="PF17105">
    <property type="entry name" value="BRD4_CDT"/>
    <property type="match status" value="1"/>
</dbReference>
<feature type="compositionally biased region" description="Low complexity" evidence="16">
    <location>
        <begin position="641"/>
        <end position="675"/>
    </location>
</feature>
<dbReference type="Proteomes" id="UP000233020">
    <property type="component" value="Unplaced"/>
</dbReference>
<evidence type="ECO:0000259" key="17">
    <source>
        <dbReference type="PROSITE" id="PS50014"/>
    </source>
</evidence>
<evidence type="ECO:0000256" key="12">
    <source>
        <dbReference type="ARBA" id="ARBA00023254"/>
    </source>
</evidence>
<keyword evidence="6" id="KW-0805">Transcription regulation</keyword>
<dbReference type="PANTHER" id="PTHR22880:SF175">
    <property type="entry name" value="BROMODOMAIN TESTIS-SPECIFIC PROTEIN"/>
    <property type="match status" value="1"/>
</dbReference>
<reference evidence="19" key="1">
    <citation type="submission" date="2025-08" db="UniProtKB">
        <authorList>
            <consortium name="Ensembl"/>
        </authorList>
    </citation>
    <scope>IDENTIFICATION</scope>
</reference>
<keyword evidence="9" id="KW-0010">Activator</keyword>
<evidence type="ECO:0000256" key="11">
    <source>
        <dbReference type="ARBA" id="ARBA00023242"/>
    </source>
</evidence>
<keyword evidence="7" id="KW-0175">Coiled coil</keyword>
<feature type="region of interest" description="Disordered" evidence="16">
    <location>
        <begin position="456"/>
        <end position="520"/>
    </location>
</feature>
<dbReference type="PRINTS" id="PR00503">
    <property type="entry name" value="BROMODOMAIN"/>
</dbReference>
<evidence type="ECO:0000256" key="14">
    <source>
        <dbReference type="ARBA" id="ARBA00044509"/>
    </source>
</evidence>
<gene>
    <name evidence="19" type="primary">BRDT</name>
</gene>
<keyword evidence="11" id="KW-0539">Nucleus</keyword>
<dbReference type="Pfam" id="PF00439">
    <property type="entry name" value="Bromodomain"/>
    <property type="match status" value="2"/>
</dbReference>
<evidence type="ECO:0000256" key="15">
    <source>
        <dbReference type="PROSITE-ProRule" id="PRU00035"/>
    </source>
</evidence>
<dbReference type="GO" id="GO:0006355">
    <property type="term" value="P:regulation of DNA-templated transcription"/>
    <property type="evidence" value="ECO:0007669"/>
    <property type="project" value="Ensembl"/>
</dbReference>
<evidence type="ECO:0000313" key="20">
    <source>
        <dbReference type="Proteomes" id="UP000233020"/>
    </source>
</evidence>
<dbReference type="InterPro" id="IPR043509">
    <property type="entry name" value="Bromo_Brdt_II"/>
</dbReference>
<organism evidence="19 20">
    <name type="scientific">Aotus nancymaae</name>
    <name type="common">Ma's night monkey</name>
    <dbReference type="NCBI Taxonomy" id="37293"/>
    <lineage>
        <taxon>Eukaryota</taxon>
        <taxon>Metazoa</taxon>
        <taxon>Chordata</taxon>
        <taxon>Craniata</taxon>
        <taxon>Vertebrata</taxon>
        <taxon>Euteleostomi</taxon>
        <taxon>Mammalia</taxon>
        <taxon>Eutheria</taxon>
        <taxon>Euarchontoglires</taxon>
        <taxon>Primates</taxon>
        <taxon>Haplorrhini</taxon>
        <taxon>Platyrrhini</taxon>
        <taxon>Aotidae</taxon>
        <taxon>Aotus</taxon>
    </lineage>
</organism>
<keyword evidence="5" id="KW-0744">Spermatogenesis</keyword>
<evidence type="ECO:0000256" key="1">
    <source>
        <dbReference type="ARBA" id="ARBA00004123"/>
    </source>
</evidence>
<dbReference type="PROSITE" id="PS00633">
    <property type="entry name" value="BROMODOMAIN_1"/>
    <property type="match status" value="2"/>
</dbReference>
<reference evidence="19" key="2">
    <citation type="submission" date="2025-09" db="UniProtKB">
        <authorList>
            <consortium name="Ensembl"/>
        </authorList>
    </citation>
    <scope>IDENTIFICATION</scope>
</reference>
<feature type="domain" description="Bromo" evidence="17">
    <location>
        <begin position="44"/>
        <end position="116"/>
    </location>
</feature>
<evidence type="ECO:0000256" key="4">
    <source>
        <dbReference type="ARBA" id="ARBA00022853"/>
    </source>
</evidence>
<evidence type="ECO:0000256" key="8">
    <source>
        <dbReference type="ARBA" id="ARBA00023117"/>
    </source>
</evidence>
<dbReference type="InterPro" id="IPR027353">
    <property type="entry name" value="NET_dom"/>
</dbReference>
<keyword evidence="3" id="KW-0221">Differentiation</keyword>
<dbReference type="OMA" id="DFKTMFL"/>
<keyword evidence="2" id="KW-0677">Repeat</keyword>
<comment type="subcellular location">
    <subcellularLocation>
        <location evidence="1">Nucleus</location>
    </subcellularLocation>
</comment>
<dbReference type="SUPFAM" id="SSF47370">
    <property type="entry name" value="Bromodomain"/>
    <property type="match status" value="2"/>
</dbReference>
<dbReference type="PROSITE" id="PS50014">
    <property type="entry name" value="BROMODOMAIN_2"/>
    <property type="match status" value="2"/>
</dbReference>
<evidence type="ECO:0000256" key="6">
    <source>
        <dbReference type="ARBA" id="ARBA00023015"/>
    </source>
</evidence>
<dbReference type="SMART" id="SM00297">
    <property type="entry name" value="BROMO"/>
    <property type="match status" value="2"/>
</dbReference>
<evidence type="ECO:0000256" key="3">
    <source>
        <dbReference type="ARBA" id="ARBA00022782"/>
    </source>
</evidence>
<keyword evidence="12" id="KW-0469">Meiosis</keyword>
<dbReference type="InterPro" id="IPR001487">
    <property type="entry name" value="Bromodomain"/>
</dbReference>
<evidence type="ECO:0000256" key="9">
    <source>
        <dbReference type="ARBA" id="ARBA00023159"/>
    </source>
</evidence>
<dbReference type="GO" id="GO:0030154">
    <property type="term" value="P:cell differentiation"/>
    <property type="evidence" value="ECO:0007669"/>
    <property type="project" value="UniProtKB-KW"/>
</dbReference>
<dbReference type="PANTHER" id="PTHR22880">
    <property type="entry name" value="FALZ-RELATED BROMODOMAIN-CONTAINING PROTEINS"/>
    <property type="match status" value="1"/>
</dbReference>
<dbReference type="InterPro" id="IPR050935">
    <property type="entry name" value="Bromo_chromatin_reader"/>
</dbReference>
<dbReference type="FunFam" id="1.20.920.10:FF:000003">
    <property type="entry name" value="Bromodomain-containing protein 2"/>
    <property type="match status" value="1"/>
</dbReference>
<dbReference type="GO" id="GO:0051321">
    <property type="term" value="P:meiotic cell cycle"/>
    <property type="evidence" value="ECO:0007669"/>
    <property type="project" value="UniProtKB-KW"/>
</dbReference>
<dbReference type="InterPro" id="IPR043508">
    <property type="entry name" value="Bromo_Brdt_I"/>
</dbReference>
<dbReference type="InterPro" id="IPR018359">
    <property type="entry name" value="Bromodomain_CS"/>
</dbReference>
<dbReference type="InterPro" id="IPR036427">
    <property type="entry name" value="Bromodomain-like_sf"/>
</dbReference>
<dbReference type="AlphaFoldDB" id="A0A2K5CU42"/>
<feature type="region of interest" description="Disordered" evidence="16">
    <location>
        <begin position="407"/>
        <end position="427"/>
    </location>
</feature>
<accession>A0A2K5CU42</accession>
<evidence type="ECO:0000256" key="16">
    <source>
        <dbReference type="SAM" id="MobiDB-lite"/>
    </source>
</evidence>
<feature type="domain" description="NET" evidence="18">
    <location>
        <begin position="508"/>
        <end position="590"/>
    </location>
</feature>
<evidence type="ECO:0000256" key="10">
    <source>
        <dbReference type="ARBA" id="ARBA00023163"/>
    </source>
</evidence>
<dbReference type="GO" id="GO:0000785">
    <property type="term" value="C:chromatin"/>
    <property type="evidence" value="ECO:0007669"/>
    <property type="project" value="TreeGrafter"/>
</dbReference>
<feature type="domain" description="Bromo" evidence="17">
    <location>
        <begin position="295"/>
        <end position="367"/>
    </location>
</feature>
<dbReference type="GO" id="GO:0042393">
    <property type="term" value="F:histone binding"/>
    <property type="evidence" value="ECO:0007669"/>
    <property type="project" value="Ensembl"/>
</dbReference>
<evidence type="ECO:0000313" key="19">
    <source>
        <dbReference type="Ensembl" id="ENSANAP00000012200.1"/>
    </source>
</evidence>
<comment type="similarity">
    <text evidence="14">Belongs to the BET family.</text>
</comment>
<name>A0A2K5CU42_AOTNA</name>
<dbReference type="Gene3D" id="1.20.1270.220">
    <property type="match status" value="1"/>
</dbReference>
<dbReference type="STRING" id="37293.ENSANAP00000012200"/>
<dbReference type="CDD" id="cd05497">
    <property type="entry name" value="Bromo_Brdt_I_like"/>
    <property type="match status" value="1"/>
</dbReference>
<dbReference type="GO" id="GO:0006338">
    <property type="term" value="P:chromatin remodeling"/>
    <property type="evidence" value="ECO:0007669"/>
    <property type="project" value="TreeGrafter"/>
</dbReference>
<evidence type="ECO:0000256" key="13">
    <source>
        <dbReference type="ARBA" id="ARBA00040033"/>
    </source>
</evidence>
<dbReference type="Pfam" id="PF17035">
    <property type="entry name" value="BET"/>
    <property type="match status" value="1"/>
</dbReference>
<keyword evidence="20" id="KW-1185">Reference proteome</keyword>
<dbReference type="FunFam" id="1.20.920.10:FF:000002">
    <property type="entry name" value="Bromodomain-containing protein 4"/>
    <property type="match status" value="1"/>
</dbReference>
<dbReference type="GO" id="GO:0007283">
    <property type="term" value="P:spermatogenesis"/>
    <property type="evidence" value="ECO:0007669"/>
    <property type="project" value="UniProtKB-KW"/>
</dbReference>
<dbReference type="InterPro" id="IPR031354">
    <property type="entry name" value="BRD4_CDT"/>
</dbReference>
<dbReference type="FunFam" id="1.20.1270.220:FF:000001">
    <property type="entry name" value="bromodomain-containing protein 2 isoform X1"/>
    <property type="match status" value="1"/>
</dbReference>
<sequence>MSLSSRQTAIIVNPPPPEYINTKKNGRLTNQLQYLQKVILKDLWKHDYSWPFQCPVDAVKLKLPDYYTIIKNPMDLNTIKKRLENKYYVKASECIEDFNTMFSNCYLYNKPGDDVVLMAQALEELFMQKLSQMPQEEQVVGVKERIKKGKAGGTQQNIAVSSAKEKSLPNETEKIFKQQAIPSVFTKTSISPLNMAQGASLNSRSQTVAQVTKGKVCLGVKRKADTTTPTTSVVKASSEFSPTFTEKSMRMPLIKENTLKNVLPNSQQQCNVKSVKVTEQLRCCSEILKEMLAKKHFSYAWPFYNPVDVNALGLHNYYDIVKNPMDLGTIKEKMDNQEYKDAYEFAADVRLMFMNCYRYSPPDHEVVTMARMLQDVFETHFATIPDEPVESIPLCCIKTDITETIGRGNTNEDFSKGNSSDDSKDERVQRLAKLQEQLKAVRQQLQVLSQEPLRKLMKTKEKSKKEKKIEKVNNSNENPRKACKQMKLKEKSKGNQPKKRKQQFFGLKPEDEDNAKPMNYDEKRQLSLDINKLPGDKLGRVVDIIQSREPSLRNSNPDEIEIDFETLKASTLRELEKYVSACLRKRPLKPTAKKTMMSKEELHSQKKQELEKRLLDVNNQLNSRKRQTKSEKTQPPKTVGSGSRLSETSSSGSSSSDSESCSSDSSSLDSSDSQSEMLPKLTEVTPNDSPSKENVMKMKKECILPEERTGITQREYSVKDTTSANTALVHQTTPSCVIPPNHHQLAFNYQELQHLQTVKNISPLQILPPSGDSRAVQNGITVMCPSGDNDTTMLESECQAPVQKDIKIKNADSWKSLGKPVKPACVLKSSDELFNQFRKAAIEKEVKARAQELLRKHLEQNTKEPKVSQENQRDLGNGLTVESFSNKIQNKCYGEEQKEHQQLLEAQDKSRLWLLKDRNLAREKEQERRRREAMAGTIDMTLQSDIMTMFENNFD</sequence>
<keyword evidence="4" id="KW-0156">Chromatin regulator</keyword>
<evidence type="ECO:0000256" key="2">
    <source>
        <dbReference type="ARBA" id="ARBA00022737"/>
    </source>
</evidence>
<dbReference type="Ensembl" id="ENSANAT00000030020.1">
    <property type="protein sequence ID" value="ENSANAP00000012200.1"/>
    <property type="gene ID" value="ENSANAG00000024036.1"/>
</dbReference>
<dbReference type="GO" id="GO:0005634">
    <property type="term" value="C:nucleus"/>
    <property type="evidence" value="ECO:0007669"/>
    <property type="project" value="UniProtKB-SubCell"/>
</dbReference>
<dbReference type="GO" id="GO:0030674">
    <property type="term" value="F:protein-macromolecule adaptor activity"/>
    <property type="evidence" value="ECO:0007669"/>
    <property type="project" value="UniProtKB-ARBA"/>
</dbReference>
<keyword evidence="8 15" id="KW-0103">Bromodomain</keyword>
<evidence type="ECO:0000256" key="7">
    <source>
        <dbReference type="ARBA" id="ARBA00023054"/>
    </source>
</evidence>
<feature type="compositionally biased region" description="Basic and acidic residues" evidence="16">
    <location>
        <begin position="413"/>
        <end position="427"/>
    </location>
</feature>
<dbReference type="CDD" id="cd05498">
    <property type="entry name" value="Bromo_Brdt_II_like"/>
    <property type="match status" value="1"/>
</dbReference>
<feature type="compositionally biased region" description="Basic and acidic residues" evidence="16">
    <location>
        <begin position="597"/>
        <end position="615"/>
    </location>
</feature>
<dbReference type="Gene3D" id="1.20.920.10">
    <property type="entry name" value="Bromodomain-like"/>
    <property type="match status" value="2"/>
</dbReference>